<dbReference type="AlphaFoldDB" id="A0A4Y2K2G8"/>
<dbReference type="EMBL" id="BGPR01004083">
    <property type="protein sequence ID" value="GBM95716.1"/>
    <property type="molecule type" value="Genomic_DNA"/>
</dbReference>
<protein>
    <submittedName>
        <fullName evidence="1">Uncharacterized protein</fullName>
    </submittedName>
</protein>
<sequence>MENNLREEETNFKEKIEGKKKIPLRSEKLRTTRFHNTQVGPLPPATLFEIEVALEKEWKEISQELPGNLIAVPAPSLSGKPSSVSYNIVLNWKFPCSKSGRRSLKNY</sequence>
<evidence type="ECO:0000313" key="2">
    <source>
        <dbReference type="Proteomes" id="UP000499080"/>
    </source>
</evidence>
<dbReference type="Proteomes" id="UP000499080">
    <property type="component" value="Unassembled WGS sequence"/>
</dbReference>
<name>A0A4Y2K2G8_ARAVE</name>
<keyword evidence="2" id="KW-1185">Reference proteome</keyword>
<comment type="caution">
    <text evidence="1">The sequence shown here is derived from an EMBL/GenBank/DDBJ whole genome shotgun (WGS) entry which is preliminary data.</text>
</comment>
<accession>A0A4Y2K2G8</accession>
<evidence type="ECO:0000313" key="1">
    <source>
        <dbReference type="EMBL" id="GBM95716.1"/>
    </source>
</evidence>
<proteinExistence type="predicted"/>
<gene>
    <name evidence="1" type="ORF">AVEN_33946_1</name>
</gene>
<organism evidence="1 2">
    <name type="scientific">Araneus ventricosus</name>
    <name type="common">Orbweaver spider</name>
    <name type="synonym">Epeira ventricosa</name>
    <dbReference type="NCBI Taxonomy" id="182803"/>
    <lineage>
        <taxon>Eukaryota</taxon>
        <taxon>Metazoa</taxon>
        <taxon>Ecdysozoa</taxon>
        <taxon>Arthropoda</taxon>
        <taxon>Chelicerata</taxon>
        <taxon>Arachnida</taxon>
        <taxon>Araneae</taxon>
        <taxon>Araneomorphae</taxon>
        <taxon>Entelegynae</taxon>
        <taxon>Araneoidea</taxon>
        <taxon>Araneidae</taxon>
        <taxon>Araneus</taxon>
    </lineage>
</organism>
<reference evidence="1 2" key="1">
    <citation type="journal article" date="2019" name="Sci. Rep.">
        <title>Orb-weaving spider Araneus ventricosus genome elucidates the spidroin gene catalogue.</title>
        <authorList>
            <person name="Kono N."/>
            <person name="Nakamura H."/>
            <person name="Ohtoshi R."/>
            <person name="Moran D.A.P."/>
            <person name="Shinohara A."/>
            <person name="Yoshida Y."/>
            <person name="Fujiwara M."/>
            <person name="Mori M."/>
            <person name="Tomita M."/>
            <person name="Arakawa K."/>
        </authorList>
    </citation>
    <scope>NUCLEOTIDE SEQUENCE [LARGE SCALE GENOMIC DNA]</scope>
</reference>